<protein>
    <submittedName>
        <fullName evidence="6">ABC transporter</fullName>
    </submittedName>
</protein>
<dbReference type="GO" id="GO:0030288">
    <property type="term" value="C:outer membrane-bounded periplasmic space"/>
    <property type="evidence" value="ECO:0007669"/>
    <property type="project" value="TreeGrafter"/>
</dbReference>
<dbReference type="Gene3D" id="3.40.190.10">
    <property type="entry name" value="Periplasmic binding protein-like II"/>
    <property type="match status" value="2"/>
</dbReference>
<keyword evidence="4" id="KW-0732">Signal</keyword>
<dbReference type="AlphaFoldDB" id="A0A176Z779"/>
<evidence type="ECO:0000256" key="5">
    <source>
        <dbReference type="ARBA" id="ARBA00022764"/>
    </source>
</evidence>
<evidence type="ECO:0000313" key="7">
    <source>
        <dbReference type="Proteomes" id="UP000076959"/>
    </source>
</evidence>
<comment type="similarity">
    <text evidence="2">Belongs to the bacterial solute-binding protein 1 family.</text>
</comment>
<evidence type="ECO:0000313" key="6">
    <source>
        <dbReference type="EMBL" id="OAF16548.1"/>
    </source>
</evidence>
<comment type="caution">
    <text evidence="6">The sequence shown here is derived from an EMBL/GenBank/DDBJ whole genome shotgun (WGS) entry which is preliminary data.</text>
</comment>
<evidence type="ECO:0000256" key="4">
    <source>
        <dbReference type="ARBA" id="ARBA00022729"/>
    </source>
</evidence>
<dbReference type="OrthoDB" id="9815444at2"/>
<dbReference type="InterPro" id="IPR006059">
    <property type="entry name" value="SBP"/>
</dbReference>
<reference evidence="6 7" key="1">
    <citation type="submission" date="2016-03" db="EMBL/GenBank/DDBJ databases">
        <title>Draft Genome Sequence of the Strain BR 10245 (Bradyrhizobium sp.) isolated from nodules of Centrolobium paraense.</title>
        <authorList>
            <person name="Simoes-Araujo J.L.Sr."/>
            <person name="Barauna A.C."/>
            <person name="Silva K."/>
            <person name="Zilli J.E."/>
        </authorList>
    </citation>
    <scope>NUCLEOTIDE SEQUENCE [LARGE SCALE GENOMIC DNA]</scope>
    <source>
        <strain evidence="6 7">BR 10245</strain>
    </source>
</reference>
<accession>A0A176Z779</accession>
<evidence type="ECO:0000256" key="3">
    <source>
        <dbReference type="ARBA" id="ARBA00022448"/>
    </source>
</evidence>
<dbReference type="CDD" id="cd13589">
    <property type="entry name" value="PBP2_polyamine_RpCGA009"/>
    <property type="match status" value="1"/>
</dbReference>
<dbReference type="GO" id="GO:0030976">
    <property type="term" value="F:thiamine pyrophosphate binding"/>
    <property type="evidence" value="ECO:0007669"/>
    <property type="project" value="TreeGrafter"/>
</dbReference>
<dbReference type="EMBL" id="LUUB01000013">
    <property type="protein sequence ID" value="OAF16548.1"/>
    <property type="molecule type" value="Genomic_DNA"/>
</dbReference>
<dbReference type="PROSITE" id="PS51257">
    <property type="entry name" value="PROKAR_LIPOPROTEIN"/>
    <property type="match status" value="1"/>
</dbReference>
<comment type="subcellular location">
    <subcellularLocation>
        <location evidence="1">Periplasm</location>
    </subcellularLocation>
</comment>
<dbReference type="PANTHER" id="PTHR30006">
    <property type="entry name" value="THIAMINE-BINDING PERIPLASMIC PROTEIN-RELATED"/>
    <property type="match status" value="1"/>
</dbReference>
<keyword evidence="3" id="KW-0813">Transport</keyword>
<dbReference type="PROSITE" id="PS51318">
    <property type="entry name" value="TAT"/>
    <property type="match status" value="1"/>
</dbReference>
<evidence type="ECO:0000256" key="1">
    <source>
        <dbReference type="ARBA" id="ARBA00004418"/>
    </source>
</evidence>
<dbReference type="SUPFAM" id="SSF53850">
    <property type="entry name" value="Periplasmic binding protein-like II"/>
    <property type="match status" value="1"/>
</dbReference>
<evidence type="ECO:0000256" key="2">
    <source>
        <dbReference type="ARBA" id="ARBA00008520"/>
    </source>
</evidence>
<keyword evidence="7" id="KW-1185">Reference proteome</keyword>
<dbReference type="RefSeq" id="WP_063696069.1">
    <property type="nucleotide sequence ID" value="NZ_LUUB01000013.1"/>
</dbReference>
<proteinExistence type="inferred from homology"/>
<dbReference type="InterPro" id="IPR006311">
    <property type="entry name" value="TAT_signal"/>
</dbReference>
<dbReference type="GO" id="GO:0030975">
    <property type="term" value="F:thiamine binding"/>
    <property type="evidence" value="ECO:0007669"/>
    <property type="project" value="TreeGrafter"/>
</dbReference>
<dbReference type="Proteomes" id="UP000076959">
    <property type="component" value="Unassembled WGS sequence"/>
</dbReference>
<keyword evidence="5" id="KW-0574">Periplasm</keyword>
<gene>
    <name evidence="6" type="ORF">AYJ54_05165</name>
</gene>
<dbReference type="GO" id="GO:0015888">
    <property type="term" value="P:thiamine transport"/>
    <property type="evidence" value="ECO:0007669"/>
    <property type="project" value="TreeGrafter"/>
</dbReference>
<organism evidence="6 7">
    <name type="scientific">Bradyrhizobium centrolobii</name>
    <dbReference type="NCBI Taxonomy" id="1505087"/>
    <lineage>
        <taxon>Bacteria</taxon>
        <taxon>Pseudomonadati</taxon>
        <taxon>Pseudomonadota</taxon>
        <taxon>Alphaproteobacteria</taxon>
        <taxon>Hyphomicrobiales</taxon>
        <taxon>Nitrobacteraceae</taxon>
        <taxon>Bradyrhizobium</taxon>
    </lineage>
</organism>
<name>A0A176Z779_9BRAD</name>
<dbReference type="STRING" id="1505087.AYJ54_05165"/>
<dbReference type="Pfam" id="PF13416">
    <property type="entry name" value="SBP_bac_8"/>
    <property type="match status" value="1"/>
</dbReference>
<dbReference type="PANTHER" id="PTHR30006:SF3">
    <property type="entry name" value="THIAMINE-BINDING PERIPLASMIC PROTEIN"/>
    <property type="match status" value="1"/>
</dbReference>
<sequence length="368" mass="40796">MSFPMNRRQLLQMALPASAIGCLPLCARKASAQPAGQLKAVVGGGRFGKAFVEAFVKPFEAESGVKVTAITDDMSGAQIAAMVASKNVTVDAIVRNQSSALELSQAGQLETIDYSIFRKEELANIADYCKKPFGFAPYVYSWNLVFNTRKFALGQPRPSSWADFWDVERFPGMRTLPSGQYGAAGPWEEALLADDVPANKLYPLDIDRAFASLTKIKPYIRKWWTSGAEILQIMQSEAAEFAQSYDGRALALIDQGKPVEIVRNQAKLTWDYWVIPKGTPNVANAQRLLEFTSRADRQAAFAQLWPQAPSNSAAYKLIPDRIAHKLATHPDHVGNSIILDAAWYADVGPDGQSNLQRLIERWNDWILR</sequence>